<dbReference type="RefSeq" id="WP_379954366.1">
    <property type="nucleotide sequence ID" value="NZ_JAUYVI010000002.1"/>
</dbReference>
<protein>
    <submittedName>
        <fullName evidence="2">Uncharacterized protein</fullName>
    </submittedName>
</protein>
<accession>A0ABU0YGV0</accession>
<name>A0ABU0YGV0_9PROT</name>
<evidence type="ECO:0000313" key="3">
    <source>
        <dbReference type="Proteomes" id="UP001230156"/>
    </source>
</evidence>
<dbReference type="Proteomes" id="UP001230156">
    <property type="component" value="Unassembled WGS sequence"/>
</dbReference>
<feature type="signal peptide" evidence="1">
    <location>
        <begin position="1"/>
        <end position="26"/>
    </location>
</feature>
<comment type="caution">
    <text evidence="2">The sequence shown here is derived from an EMBL/GenBank/DDBJ whole genome shotgun (WGS) entry which is preliminary data.</text>
</comment>
<feature type="chain" id="PRO_5047414591" evidence="1">
    <location>
        <begin position="27"/>
        <end position="163"/>
    </location>
</feature>
<keyword evidence="3" id="KW-1185">Reference proteome</keyword>
<gene>
    <name evidence="2" type="ORF">Q8A70_04720</name>
</gene>
<evidence type="ECO:0000313" key="2">
    <source>
        <dbReference type="EMBL" id="MDQ7246952.1"/>
    </source>
</evidence>
<keyword evidence="1" id="KW-0732">Signal</keyword>
<dbReference type="EMBL" id="JAUYVI010000002">
    <property type="protein sequence ID" value="MDQ7246952.1"/>
    <property type="molecule type" value="Genomic_DNA"/>
</dbReference>
<sequence>MWIRSLRTLTAVALSFLAFGAFSAHAAAGDAKALAQGFKDEEACNEPYAKSLDGKAFITCLNALAAAYKGAEAATQSYIAGVGFNAWSLANYVAASQDKDLFPDITSRAKASKQRQVAMRLFDVFRPAQKAQKIADADLAKLAGTDLTGLKPVLDYYDALPKK</sequence>
<proteinExistence type="predicted"/>
<organism evidence="2 3">
    <name type="scientific">Dongia sedimenti</name>
    <dbReference type="NCBI Taxonomy" id="3064282"/>
    <lineage>
        <taxon>Bacteria</taxon>
        <taxon>Pseudomonadati</taxon>
        <taxon>Pseudomonadota</taxon>
        <taxon>Alphaproteobacteria</taxon>
        <taxon>Rhodospirillales</taxon>
        <taxon>Dongiaceae</taxon>
        <taxon>Dongia</taxon>
    </lineage>
</organism>
<evidence type="ECO:0000256" key="1">
    <source>
        <dbReference type="SAM" id="SignalP"/>
    </source>
</evidence>
<reference evidence="3" key="1">
    <citation type="submission" date="2023-08" db="EMBL/GenBank/DDBJ databases">
        <title>Rhodospirillaceae gen. nov., a novel taxon isolated from the Yangtze River Yuezi River estuary sludge.</title>
        <authorList>
            <person name="Ruan L."/>
        </authorList>
    </citation>
    <scope>NUCLEOTIDE SEQUENCE [LARGE SCALE GENOMIC DNA]</scope>
    <source>
        <strain evidence="3">R-7</strain>
    </source>
</reference>